<keyword evidence="4" id="KW-1185">Reference proteome</keyword>
<feature type="signal peptide" evidence="2">
    <location>
        <begin position="1"/>
        <end position="19"/>
    </location>
</feature>
<feature type="transmembrane region" description="Helical" evidence="1">
    <location>
        <begin position="304"/>
        <end position="325"/>
    </location>
</feature>
<evidence type="ECO:0000256" key="2">
    <source>
        <dbReference type="SAM" id="SignalP"/>
    </source>
</evidence>
<keyword evidence="1" id="KW-0812">Transmembrane</keyword>
<feature type="transmembrane region" description="Helical" evidence="1">
    <location>
        <begin position="76"/>
        <end position="98"/>
    </location>
</feature>
<gene>
    <name evidence="3" type="ORF">Q5P01_002893</name>
</gene>
<dbReference type="Gene3D" id="1.20.1070.10">
    <property type="entry name" value="Rhodopsin 7-helix transmembrane proteins"/>
    <property type="match status" value="1"/>
</dbReference>
<comment type="caution">
    <text evidence="3">The sequence shown here is derived from an EMBL/GenBank/DDBJ whole genome shotgun (WGS) entry which is preliminary data.</text>
</comment>
<evidence type="ECO:0000256" key="1">
    <source>
        <dbReference type="SAM" id="Phobius"/>
    </source>
</evidence>
<accession>A0AA88TED9</accession>
<evidence type="ECO:0008006" key="5">
    <source>
        <dbReference type="Google" id="ProtNLM"/>
    </source>
</evidence>
<evidence type="ECO:0000313" key="4">
    <source>
        <dbReference type="Proteomes" id="UP001187415"/>
    </source>
</evidence>
<keyword evidence="1" id="KW-1133">Transmembrane helix</keyword>
<dbReference type="EMBL" id="JAUPFM010000001">
    <property type="protein sequence ID" value="KAK2863360.1"/>
    <property type="molecule type" value="Genomic_DNA"/>
</dbReference>
<sequence length="339" mass="37360">MPCLLASCTPLLCAGLSQGHLCTACTWGLAWYGRSQPLLILYSEPAPTDMTTNSSFSSFSDIQRCSSSSAAVLMALVYLFIKIFVLFPLSLLVLCLGLQRWRQQRSFAATSHSDIFTYHSAAMELIYVLGVCIYICGLFFGLSEITKIGYYLYCIVFPGQTSIHILTCVERYLAVIHPLIYVRLKQSGGVRIRNISIGCVWLLCFGWIGVTALHFPDIPYTQFFCLLALSFIAASFCNISVLCALIHPGPGKMGGNREQVDQSKQRAFYTITAILGVLLLGFVGYLVCLAVVHLHADNYLDHCLALVFGNMVTLPSSSVLPLLFLHRAGKLVCCNCSEK</sequence>
<dbReference type="Proteomes" id="UP001187415">
    <property type="component" value="Unassembled WGS sequence"/>
</dbReference>
<reference evidence="3" key="1">
    <citation type="submission" date="2023-07" db="EMBL/GenBank/DDBJ databases">
        <title>Chromosome-level Genome Assembly of Striped Snakehead (Channa striata).</title>
        <authorList>
            <person name="Liu H."/>
        </authorList>
    </citation>
    <scope>NUCLEOTIDE SEQUENCE</scope>
    <source>
        <strain evidence="3">Gz</strain>
        <tissue evidence="3">Muscle</tissue>
    </source>
</reference>
<organism evidence="3 4">
    <name type="scientific">Channa striata</name>
    <name type="common">Snakehead murrel</name>
    <name type="synonym">Ophicephalus striatus</name>
    <dbReference type="NCBI Taxonomy" id="64152"/>
    <lineage>
        <taxon>Eukaryota</taxon>
        <taxon>Metazoa</taxon>
        <taxon>Chordata</taxon>
        <taxon>Craniata</taxon>
        <taxon>Vertebrata</taxon>
        <taxon>Euteleostomi</taxon>
        <taxon>Actinopterygii</taxon>
        <taxon>Neopterygii</taxon>
        <taxon>Teleostei</taxon>
        <taxon>Neoteleostei</taxon>
        <taxon>Acanthomorphata</taxon>
        <taxon>Anabantaria</taxon>
        <taxon>Anabantiformes</taxon>
        <taxon>Channoidei</taxon>
        <taxon>Channidae</taxon>
        <taxon>Channa</taxon>
    </lineage>
</organism>
<name>A0AA88TED9_CHASR</name>
<feature type="transmembrane region" description="Helical" evidence="1">
    <location>
        <begin position="195"/>
        <end position="215"/>
    </location>
</feature>
<evidence type="ECO:0000313" key="3">
    <source>
        <dbReference type="EMBL" id="KAK2863360.1"/>
    </source>
</evidence>
<dbReference type="SUPFAM" id="SSF81321">
    <property type="entry name" value="Family A G protein-coupled receptor-like"/>
    <property type="match status" value="1"/>
</dbReference>
<keyword evidence="1" id="KW-0472">Membrane</keyword>
<keyword evidence="2" id="KW-0732">Signal</keyword>
<protein>
    <recommendedName>
        <fullName evidence="5">G-protein coupled receptors family 1 profile domain-containing protein</fullName>
    </recommendedName>
</protein>
<proteinExistence type="predicted"/>
<feature type="transmembrane region" description="Helical" evidence="1">
    <location>
        <begin position="125"/>
        <end position="142"/>
    </location>
</feature>
<feature type="transmembrane region" description="Helical" evidence="1">
    <location>
        <begin position="267"/>
        <end position="292"/>
    </location>
</feature>
<feature type="transmembrane region" description="Helical" evidence="1">
    <location>
        <begin position="221"/>
        <end position="246"/>
    </location>
</feature>
<dbReference type="AlphaFoldDB" id="A0AA88TED9"/>
<feature type="chain" id="PRO_5041643855" description="G-protein coupled receptors family 1 profile domain-containing protein" evidence="2">
    <location>
        <begin position="20"/>
        <end position="339"/>
    </location>
</feature>